<dbReference type="EMBL" id="CP034206">
    <property type="protein sequence ID" value="QBZ58725.1"/>
    <property type="molecule type" value="Genomic_DNA"/>
</dbReference>
<proteinExistence type="predicted"/>
<name>A0A4V1C657_PYROR</name>
<organism evidence="1 2">
    <name type="scientific">Pyricularia oryzae</name>
    <name type="common">Rice blast fungus</name>
    <name type="synonym">Magnaporthe oryzae</name>
    <dbReference type="NCBI Taxonomy" id="318829"/>
    <lineage>
        <taxon>Eukaryota</taxon>
        <taxon>Fungi</taxon>
        <taxon>Dikarya</taxon>
        <taxon>Ascomycota</taxon>
        <taxon>Pezizomycotina</taxon>
        <taxon>Sordariomycetes</taxon>
        <taxon>Sordariomycetidae</taxon>
        <taxon>Magnaporthales</taxon>
        <taxon>Pyriculariaceae</taxon>
        <taxon>Pyricularia</taxon>
    </lineage>
</organism>
<evidence type="ECO:0000313" key="1">
    <source>
        <dbReference type="EMBL" id="QBZ58725.1"/>
    </source>
</evidence>
<evidence type="ECO:0000313" key="2">
    <source>
        <dbReference type="Proteomes" id="UP000294847"/>
    </source>
</evidence>
<dbReference type="AlphaFoldDB" id="A0A4V1C657"/>
<dbReference type="Proteomes" id="UP000294847">
    <property type="component" value="Chromosome 3"/>
</dbReference>
<reference evidence="1 2" key="1">
    <citation type="journal article" date="2019" name="Mol. Biol. Evol.">
        <title>Blast fungal genomes show frequent chromosomal changes, gene gains and losses, and effector gene turnover.</title>
        <authorList>
            <person name="Gomez Luciano L.B."/>
            <person name="Jason Tsai I."/>
            <person name="Chuma I."/>
            <person name="Tosa Y."/>
            <person name="Chen Y.H."/>
            <person name="Li J.Y."/>
            <person name="Li M.Y."/>
            <person name="Jade Lu M.Y."/>
            <person name="Nakayashiki H."/>
            <person name="Li W.H."/>
        </authorList>
    </citation>
    <scope>NUCLEOTIDE SEQUENCE [LARGE SCALE GENOMIC DNA]</scope>
    <source>
        <strain evidence="1">MZ5-1-6</strain>
    </source>
</reference>
<gene>
    <name evidence="1" type="ORF">PoMZ_03683</name>
</gene>
<sequence length="101" mass="11235">MDTVQCIVPYCRILLVARHGGRYRYPGKKPGEFPWRCAIDTPPPPRRAPTPLVGNSFKPILRLPRASFWEPVVPDAPKFHRSGCVWPAGGEIGPPGMVPFC</sequence>
<protein>
    <submittedName>
        <fullName evidence="1">Uncharacterized protein</fullName>
    </submittedName>
</protein>
<accession>A0A4V1C657</accession>